<dbReference type="PANTHER" id="PTHR12609">
    <property type="entry name" value="MICROTUBULE ASSOCIATED PROTEIN XMAP215"/>
    <property type="match status" value="1"/>
</dbReference>
<feature type="compositionally biased region" description="Polar residues" evidence="5">
    <location>
        <begin position="590"/>
        <end position="601"/>
    </location>
</feature>
<dbReference type="HOGENOM" id="CLU_008401_1_0_1"/>
<dbReference type="OMA" id="VKHPKQA"/>
<dbReference type="eggNOG" id="KOG1820">
    <property type="taxonomic scope" value="Eukaryota"/>
</dbReference>
<dbReference type="GO" id="GO:0061863">
    <property type="term" value="F:microtubule plus end polymerase"/>
    <property type="evidence" value="ECO:0007669"/>
    <property type="project" value="InterPro"/>
</dbReference>
<feature type="domain" description="TOG" evidence="6">
    <location>
        <begin position="4"/>
        <end position="234"/>
    </location>
</feature>
<feature type="compositionally biased region" description="Polar residues" evidence="5">
    <location>
        <begin position="236"/>
        <end position="257"/>
    </location>
</feature>
<dbReference type="AlphaFoldDB" id="S9PRK7"/>
<feature type="compositionally biased region" description="Low complexity" evidence="5">
    <location>
        <begin position="842"/>
        <end position="854"/>
    </location>
</feature>
<feature type="domain" description="TOG" evidence="6">
    <location>
        <begin position="296"/>
        <end position="528"/>
    </location>
</feature>
<evidence type="ECO:0000259" key="6">
    <source>
        <dbReference type="SMART" id="SM01349"/>
    </source>
</evidence>
<evidence type="ECO:0000256" key="1">
    <source>
        <dbReference type="ARBA" id="ARBA00004317"/>
    </source>
</evidence>
<dbReference type="GO" id="GO:0007019">
    <property type="term" value="P:microtubule depolymerization"/>
    <property type="evidence" value="ECO:0007669"/>
    <property type="project" value="EnsemblFungi"/>
</dbReference>
<feature type="coiled-coil region" evidence="4">
    <location>
        <begin position="678"/>
        <end position="752"/>
    </location>
</feature>
<dbReference type="GO" id="GO:0099070">
    <property type="term" value="C:static microtubule bundle"/>
    <property type="evidence" value="ECO:0007669"/>
    <property type="project" value="EnsemblFungi"/>
</dbReference>
<evidence type="ECO:0000313" key="8">
    <source>
        <dbReference type="Proteomes" id="UP000016088"/>
    </source>
</evidence>
<gene>
    <name evidence="7" type="ORF">SOCG_03762</name>
</gene>
<feature type="region of interest" description="Disordered" evidence="5">
    <location>
        <begin position="526"/>
        <end position="607"/>
    </location>
</feature>
<name>S9PRK7_SCHOY</name>
<dbReference type="GO" id="GO:0051315">
    <property type="term" value="P:attachment of mitotic spindle microtubules to kinetochore"/>
    <property type="evidence" value="ECO:0007669"/>
    <property type="project" value="EnsemblFungi"/>
</dbReference>
<dbReference type="InterPro" id="IPR016024">
    <property type="entry name" value="ARM-type_fold"/>
</dbReference>
<organism evidence="7 8">
    <name type="scientific">Schizosaccharomyces octosporus (strain yFS286)</name>
    <name type="common">Fission yeast</name>
    <name type="synonym">Octosporomyces octosporus</name>
    <dbReference type="NCBI Taxonomy" id="483514"/>
    <lineage>
        <taxon>Eukaryota</taxon>
        <taxon>Fungi</taxon>
        <taxon>Dikarya</taxon>
        <taxon>Ascomycota</taxon>
        <taxon>Taphrinomycotina</taxon>
        <taxon>Schizosaccharomycetes</taxon>
        <taxon>Schizosaccharomycetales</taxon>
        <taxon>Schizosaccharomycetaceae</taxon>
        <taxon>Schizosaccharomyces</taxon>
    </lineage>
</organism>
<dbReference type="GO" id="GO:0000022">
    <property type="term" value="P:mitotic spindle elongation"/>
    <property type="evidence" value="ECO:0007669"/>
    <property type="project" value="EnsemblFungi"/>
</dbReference>
<keyword evidence="2" id="KW-0963">Cytoplasm</keyword>
<evidence type="ECO:0000256" key="3">
    <source>
        <dbReference type="ARBA" id="ARBA00023212"/>
    </source>
</evidence>
<dbReference type="GO" id="GO:0051010">
    <property type="term" value="F:microtubule plus-end binding"/>
    <property type="evidence" value="ECO:0007669"/>
    <property type="project" value="InterPro"/>
</dbReference>
<dbReference type="GO" id="GO:0000776">
    <property type="term" value="C:kinetochore"/>
    <property type="evidence" value="ECO:0007669"/>
    <property type="project" value="EnsemblFungi"/>
</dbReference>
<dbReference type="GO" id="GO:1990571">
    <property type="term" value="P:meiotic centromere clustering"/>
    <property type="evidence" value="ECO:0007669"/>
    <property type="project" value="EnsemblFungi"/>
</dbReference>
<dbReference type="GO" id="GO:1990537">
    <property type="term" value="C:mitotic spindle polar microtubule"/>
    <property type="evidence" value="ECO:0007669"/>
    <property type="project" value="EnsemblFungi"/>
</dbReference>
<evidence type="ECO:0000256" key="4">
    <source>
        <dbReference type="SAM" id="Coils"/>
    </source>
</evidence>
<feature type="compositionally biased region" description="Polar residues" evidence="5">
    <location>
        <begin position="831"/>
        <end position="841"/>
    </location>
</feature>
<accession>S9PRK7</accession>
<dbReference type="InterPro" id="IPR045110">
    <property type="entry name" value="XMAP215"/>
</dbReference>
<sequence>MDIDEFNERILNQISEKAWKNRLTAYEELLAVFSRASDENDPCFQPWIQDPGLWKRGLCDSNVSTQECALKVLCAFFEKSRRKGISSSKLVVIPSLLEKCLPSPRPSIKDLTHQALLLLTGAGAMDAVIDGLLSSCKVKHPKQAIASIKELCLFIEKFGIPTIPSSHLYKLLPGLFAQSDKNVRQEASKLAVQVYRWVGDSLKVNLFPHLKPVQISDLESLFRLAPPLVLNPPAATSNRSSISAATKSPSPMDQKASSHPPIPKLGSAPGNSRAVKPTLNIPQPSRSSCSPTKPSSFDAPIDVLSKITPEFYNALSSPKWKDRKEALDSLLEVCKYPCYQEGDYDELFRIVAKSLRDANVVVVGTGAQLLIAVSNALKKNETPYIPIVFLPLFERFKERKPSLVNVLFDAANAIFEACGFNELADQALDFLGHKNPQVKTETLHWFTHCLQRTESCPPRVSLEMLCNRCLVLVNDTFEPVRTATTEVLATLMQMFGQAILSKYIVGLDPKRLQKVIELSENIQVLAHPNQPPKPKLPRVASPLKPSPVKPILSPKFTSSPLAPIQANAPEESPSRRSSPVKSLSSSLRSQAMNHRISNSSLKPAPRPALIGSMKQTNEVSTPTLTKKVETNRLSTKTHPSLLTKSTIKEHVSPTSKQGGVSTSNLVTITLSEKIELDLLREEKAIRQVQQTEDALERERLFREINDLQITNAELREHLDNYQGMVNQKDSKLASLQEEVNRLSNRLQEVLLELEHRQDIADENSMDIDSKEMESAIKREDETNLPNGRKSYIGVPDEPSRTTRRSTLLPVRQSLTGSMLQKPTAFSRPSLFPTSNKPSTAFSSHSPSKSMSSWSEGTDISTHLLEQIQRMKRS</sequence>
<dbReference type="GO" id="GO:0001578">
    <property type="term" value="P:microtubule bundle formation"/>
    <property type="evidence" value="ECO:0007669"/>
    <property type="project" value="EnsemblFungi"/>
</dbReference>
<dbReference type="Pfam" id="PF21041">
    <property type="entry name" value="XMAP215_CLASP_TOG"/>
    <property type="match status" value="1"/>
</dbReference>
<dbReference type="GO" id="GO:0097431">
    <property type="term" value="C:mitotic spindle pole"/>
    <property type="evidence" value="ECO:0007669"/>
    <property type="project" value="EnsemblFungi"/>
</dbReference>
<dbReference type="GeneID" id="25032730"/>
<evidence type="ECO:0000256" key="2">
    <source>
        <dbReference type="ARBA" id="ARBA00022490"/>
    </source>
</evidence>
<dbReference type="RefSeq" id="XP_013019126.1">
    <property type="nucleotide sequence ID" value="XM_013163672.1"/>
</dbReference>
<dbReference type="VEuPathDB" id="FungiDB:SOCG_03762"/>
<evidence type="ECO:0000256" key="5">
    <source>
        <dbReference type="SAM" id="MobiDB-lite"/>
    </source>
</evidence>
<dbReference type="EMBL" id="KE503207">
    <property type="protein sequence ID" value="EPX71826.1"/>
    <property type="molecule type" value="Genomic_DNA"/>
</dbReference>
<keyword evidence="3" id="KW-0206">Cytoskeleton</keyword>
<protein>
    <submittedName>
        <fullName evidence="7">Microtubule-associated protein Dis1</fullName>
    </submittedName>
</protein>
<dbReference type="Proteomes" id="UP000016088">
    <property type="component" value="Unassembled WGS sequence"/>
</dbReference>
<reference evidence="7 8" key="1">
    <citation type="journal article" date="2011" name="Science">
        <title>Comparative functional genomics of the fission yeasts.</title>
        <authorList>
            <person name="Rhind N."/>
            <person name="Chen Z."/>
            <person name="Yassour M."/>
            <person name="Thompson D.A."/>
            <person name="Haas B.J."/>
            <person name="Habib N."/>
            <person name="Wapinski I."/>
            <person name="Roy S."/>
            <person name="Lin M.F."/>
            <person name="Heiman D.I."/>
            <person name="Young S.K."/>
            <person name="Furuya K."/>
            <person name="Guo Y."/>
            <person name="Pidoux A."/>
            <person name="Chen H.M."/>
            <person name="Robbertse B."/>
            <person name="Goldberg J.M."/>
            <person name="Aoki K."/>
            <person name="Bayne E.H."/>
            <person name="Berlin A.M."/>
            <person name="Desjardins C.A."/>
            <person name="Dobbs E."/>
            <person name="Dukaj L."/>
            <person name="Fan L."/>
            <person name="FitzGerald M.G."/>
            <person name="French C."/>
            <person name="Gujja S."/>
            <person name="Hansen K."/>
            <person name="Keifenheim D."/>
            <person name="Levin J.Z."/>
            <person name="Mosher R.A."/>
            <person name="Mueller C.A."/>
            <person name="Pfiffner J."/>
            <person name="Priest M."/>
            <person name="Russ C."/>
            <person name="Smialowska A."/>
            <person name="Swoboda P."/>
            <person name="Sykes S.M."/>
            <person name="Vaughn M."/>
            <person name="Vengrova S."/>
            <person name="Yoder R."/>
            <person name="Zeng Q."/>
            <person name="Allshire R."/>
            <person name="Baulcombe D."/>
            <person name="Birren B.W."/>
            <person name="Brown W."/>
            <person name="Ekwall K."/>
            <person name="Kellis M."/>
            <person name="Leatherwood J."/>
            <person name="Levin H."/>
            <person name="Margalit H."/>
            <person name="Martienssen R."/>
            <person name="Nieduszynski C.A."/>
            <person name="Spatafora J.W."/>
            <person name="Friedman N."/>
            <person name="Dalgaard J.Z."/>
            <person name="Baumann P."/>
            <person name="Niki H."/>
            <person name="Regev A."/>
            <person name="Nusbaum C."/>
        </authorList>
    </citation>
    <scope>NUCLEOTIDE SEQUENCE [LARGE SCALE GENOMIC DNA]</scope>
    <source>
        <strain evidence="8">yFS286</strain>
    </source>
</reference>
<dbReference type="InterPro" id="IPR011989">
    <property type="entry name" value="ARM-like"/>
</dbReference>
<dbReference type="GO" id="GO:0005881">
    <property type="term" value="C:cytoplasmic microtubule"/>
    <property type="evidence" value="ECO:0007669"/>
    <property type="project" value="EnsemblFungi"/>
</dbReference>
<dbReference type="GO" id="GO:0046785">
    <property type="term" value="P:microtubule polymerization"/>
    <property type="evidence" value="ECO:0007669"/>
    <property type="project" value="InterPro"/>
</dbReference>
<dbReference type="Gene3D" id="1.25.10.10">
    <property type="entry name" value="Leucine-rich Repeat Variant"/>
    <property type="match status" value="2"/>
</dbReference>
<dbReference type="SUPFAM" id="SSF48371">
    <property type="entry name" value="ARM repeat"/>
    <property type="match status" value="1"/>
</dbReference>
<dbReference type="InterPro" id="IPR048491">
    <property type="entry name" value="XMAP215_CLASP_TOG"/>
</dbReference>
<dbReference type="FunFam" id="1.25.10.10:FF:000019">
    <property type="entry name" value="Cytoskeleton-associated protein 5"/>
    <property type="match status" value="1"/>
</dbReference>
<evidence type="ECO:0000313" key="7">
    <source>
        <dbReference type="EMBL" id="EPX71826.1"/>
    </source>
</evidence>
<comment type="subcellular location">
    <subcellularLocation>
        <location evidence="1">Cytoplasm</location>
        <location evidence="1">Cytoskeleton</location>
        <location evidence="1">Microtubule organizing center</location>
        <location evidence="1">Spindle pole body</location>
    </subcellularLocation>
</comment>
<keyword evidence="8" id="KW-1185">Reference proteome</keyword>
<feature type="compositionally biased region" description="Low complexity" evidence="5">
    <location>
        <begin position="284"/>
        <end position="295"/>
    </location>
</feature>
<feature type="region of interest" description="Disordered" evidence="5">
    <location>
        <begin position="777"/>
        <end position="804"/>
    </location>
</feature>
<feature type="compositionally biased region" description="Low complexity" evidence="5">
    <location>
        <begin position="575"/>
        <end position="589"/>
    </location>
</feature>
<keyword evidence="4" id="KW-0175">Coiled coil</keyword>
<feature type="region of interest" description="Disordered" evidence="5">
    <location>
        <begin position="818"/>
        <end position="858"/>
    </location>
</feature>
<dbReference type="GO" id="GO:0170060">
    <property type="term" value="F:microtubule destabilizing activity"/>
    <property type="evidence" value="ECO:0007669"/>
    <property type="project" value="EnsemblFungi"/>
</dbReference>
<proteinExistence type="predicted"/>
<feature type="region of interest" description="Disordered" evidence="5">
    <location>
        <begin position="235"/>
        <end position="295"/>
    </location>
</feature>
<dbReference type="SMART" id="SM01349">
    <property type="entry name" value="TOG"/>
    <property type="match status" value="2"/>
</dbReference>
<dbReference type="OrthoDB" id="205662at2759"/>
<dbReference type="GO" id="GO:0044732">
    <property type="term" value="C:mitotic spindle pole body"/>
    <property type="evidence" value="ECO:0007669"/>
    <property type="project" value="EnsemblFungi"/>
</dbReference>
<dbReference type="InterPro" id="IPR034085">
    <property type="entry name" value="TOG"/>
</dbReference>
<dbReference type="GO" id="GO:0030951">
    <property type="term" value="P:establishment or maintenance of microtubule cytoskeleton polarity"/>
    <property type="evidence" value="ECO:0007669"/>
    <property type="project" value="InterPro"/>
</dbReference>